<dbReference type="Pfam" id="PF00825">
    <property type="entry name" value="Ribonuclease_P"/>
    <property type="match status" value="1"/>
</dbReference>
<dbReference type="GO" id="GO:0001682">
    <property type="term" value="P:tRNA 5'-leader removal"/>
    <property type="evidence" value="ECO:0007669"/>
    <property type="project" value="UniProtKB-UniRule"/>
</dbReference>
<evidence type="ECO:0000256" key="3">
    <source>
        <dbReference type="ARBA" id="ARBA00022759"/>
    </source>
</evidence>
<dbReference type="EMBL" id="WSRP01000041">
    <property type="protein sequence ID" value="MVX57694.1"/>
    <property type="molecule type" value="Genomic_DNA"/>
</dbReference>
<evidence type="ECO:0000256" key="2">
    <source>
        <dbReference type="ARBA" id="ARBA00022722"/>
    </source>
</evidence>
<dbReference type="InterPro" id="IPR014721">
    <property type="entry name" value="Ribsml_uS5_D2-typ_fold_subgr"/>
</dbReference>
<comment type="function">
    <text evidence="6">RNaseP catalyzes the removal of the 5'-leader sequence from pre-tRNA to produce the mature 5'-terminus. It can also cleave other RNA substrates such as 4.5S RNA. The protein component plays an auxiliary but essential role in vivo by binding to the 5'-leader sequence and broadening the substrate specificity of the ribozyme.</text>
</comment>
<evidence type="ECO:0000256" key="1">
    <source>
        <dbReference type="ARBA" id="ARBA00022694"/>
    </source>
</evidence>
<proteinExistence type="inferred from homology"/>
<organism evidence="7 8">
    <name type="scientific">Parasutterella muris</name>
    <dbReference type="NCBI Taxonomy" id="2565572"/>
    <lineage>
        <taxon>Bacteria</taxon>
        <taxon>Pseudomonadati</taxon>
        <taxon>Pseudomonadota</taxon>
        <taxon>Betaproteobacteria</taxon>
        <taxon>Burkholderiales</taxon>
        <taxon>Sutterellaceae</taxon>
        <taxon>Parasutterella</taxon>
    </lineage>
</organism>
<comment type="subunit">
    <text evidence="6">Consists of a catalytic RNA component (M1 or rnpB) and a protein subunit.</text>
</comment>
<dbReference type="InterPro" id="IPR000100">
    <property type="entry name" value="RNase_P"/>
</dbReference>
<dbReference type="InterPro" id="IPR020568">
    <property type="entry name" value="Ribosomal_Su5_D2-typ_SF"/>
</dbReference>
<accession>A0A6L6YJX6</accession>
<dbReference type="SUPFAM" id="SSF54211">
    <property type="entry name" value="Ribosomal protein S5 domain 2-like"/>
    <property type="match status" value="1"/>
</dbReference>
<comment type="caution">
    <text evidence="7">The sequence shown here is derived from an EMBL/GenBank/DDBJ whole genome shotgun (WGS) entry which is preliminary data.</text>
</comment>
<name>A0A6L6YJX6_9BURK</name>
<evidence type="ECO:0000256" key="6">
    <source>
        <dbReference type="HAMAP-Rule" id="MF_00227"/>
    </source>
</evidence>
<comment type="similarity">
    <text evidence="6">Belongs to the RnpA family.</text>
</comment>
<keyword evidence="1 6" id="KW-0819">tRNA processing</keyword>
<dbReference type="Gene3D" id="3.30.230.10">
    <property type="match status" value="1"/>
</dbReference>
<comment type="catalytic activity">
    <reaction evidence="6">
        <text>Endonucleolytic cleavage of RNA, removing 5'-extranucleotides from tRNA precursor.</text>
        <dbReference type="EC" id="3.1.26.5"/>
    </reaction>
</comment>
<dbReference type="AlphaFoldDB" id="A0A6L6YJX6"/>
<dbReference type="EC" id="3.1.26.5" evidence="6"/>
<evidence type="ECO:0000313" key="8">
    <source>
        <dbReference type="Proteomes" id="UP000472580"/>
    </source>
</evidence>
<keyword evidence="8" id="KW-1185">Reference proteome</keyword>
<dbReference type="GO" id="GO:0004526">
    <property type="term" value="F:ribonuclease P activity"/>
    <property type="evidence" value="ECO:0007669"/>
    <property type="project" value="UniProtKB-UniRule"/>
</dbReference>
<dbReference type="HAMAP" id="MF_00227">
    <property type="entry name" value="RNase_P"/>
    <property type="match status" value="1"/>
</dbReference>
<reference evidence="7 8" key="1">
    <citation type="submission" date="2019-12" db="EMBL/GenBank/DDBJ databases">
        <title>Microbes associate with the intestines of laboratory mice.</title>
        <authorList>
            <person name="Navarre W."/>
            <person name="Wong E."/>
        </authorList>
    </citation>
    <scope>NUCLEOTIDE SEQUENCE [LARGE SCALE GENOMIC DNA]</scope>
    <source>
        <strain evidence="7 8">NM82_D38</strain>
    </source>
</reference>
<keyword evidence="2 6" id="KW-0540">Nuclease</keyword>
<evidence type="ECO:0000256" key="5">
    <source>
        <dbReference type="ARBA" id="ARBA00022884"/>
    </source>
</evidence>
<dbReference type="GO" id="GO:0000049">
    <property type="term" value="F:tRNA binding"/>
    <property type="evidence" value="ECO:0007669"/>
    <property type="project" value="UniProtKB-UniRule"/>
</dbReference>
<keyword evidence="5 6" id="KW-0694">RNA-binding</keyword>
<gene>
    <name evidence="6" type="primary">rnpA</name>
    <name evidence="7" type="ORF">E5987_10890</name>
</gene>
<keyword evidence="3 6" id="KW-0255">Endonuclease</keyword>
<sequence>MDCGVLTQSFPKSVRIIKSKDFLEVIRARGSGLVRFHGKWFEVKAKLIDEEPKFLVGLTVGKRFAKRSVDRNLIKRILREEIRCSSLSLSVEDEHSAFSVRVVFRLKAPLPSTLFRTPYRDSLKQEMREDCRILLEQLVEKLVSLRMEKTGD</sequence>
<keyword evidence="4 6" id="KW-0378">Hydrolase</keyword>
<protein>
    <recommendedName>
        <fullName evidence="6">Ribonuclease P protein component</fullName>
        <shortName evidence="6">RNase P protein</shortName>
        <shortName evidence="6">RNaseP protein</shortName>
        <ecNumber evidence="6">3.1.26.5</ecNumber>
    </recommendedName>
    <alternativeName>
        <fullName evidence="6">Protein C5</fullName>
    </alternativeName>
</protein>
<evidence type="ECO:0000313" key="7">
    <source>
        <dbReference type="EMBL" id="MVX57694.1"/>
    </source>
</evidence>
<dbReference type="Proteomes" id="UP000472580">
    <property type="component" value="Unassembled WGS sequence"/>
</dbReference>
<evidence type="ECO:0000256" key="4">
    <source>
        <dbReference type="ARBA" id="ARBA00022801"/>
    </source>
</evidence>